<proteinExistence type="predicted"/>
<dbReference type="EMBL" id="DVOH01000047">
    <property type="protein sequence ID" value="HIV00649.1"/>
    <property type="molecule type" value="Genomic_DNA"/>
</dbReference>
<reference evidence="1" key="1">
    <citation type="submission" date="2020-10" db="EMBL/GenBank/DDBJ databases">
        <authorList>
            <person name="Gilroy R."/>
        </authorList>
    </citation>
    <scope>NUCLEOTIDE SEQUENCE</scope>
    <source>
        <strain evidence="1">23406</strain>
    </source>
</reference>
<organism evidence="1 2">
    <name type="scientific">Candidatus Stercoripulliclostridium merdipullorum</name>
    <dbReference type="NCBI Taxonomy" id="2840952"/>
    <lineage>
        <taxon>Bacteria</taxon>
        <taxon>Bacillati</taxon>
        <taxon>Bacillota</taxon>
        <taxon>Clostridia</taxon>
        <taxon>Eubacteriales</taxon>
        <taxon>Candidatus Stercoripulliclostridium</taxon>
    </lineage>
</organism>
<comment type="caution">
    <text evidence="1">The sequence shown here is derived from an EMBL/GenBank/DDBJ whole genome shotgun (WGS) entry which is preliminary data.</text>
</comment>
<dbReference type="PROSITE" id="PS51257">
    <property type="entry name" value="PROKAR_LIPOPROTEIN"/>
    <property type="match status" value="1"/>
</dbReference>
<evidence type="ECO:0000313" key="2">
    <source>
        <dbReference type="Proteomes" id="UP000886891"/>
    </source>
</evidence>
<accession>A0A9D1NDF2</accession>
<evidence type="ECO:0000313" key="1">
    <source>
        <dbReference type="EMBL" id="HIV00649.1"/>
    </source>
</evidence>
<dbReference type="AlphaFoldDB" id="A0A9D1NDF2"/>
<reference evidence="1" key="2">
    <citation type="journal article" date="2021" name="PeerJ">
        <title>Extensive microbial diversity within the chicken gut microbiome revealed by metagenomics and culture.</title>
        <authorList>
            <person name="Gilroy R."/>
            <person name="Ravi A."/>
            <person name="Getino M."/>
            <person name="Pursley I."/>
            <person name="Horton D.L."/>
            <person name="Alikhan N.F."/>
            <person name="Baker D."/>
            <person name="Gharbi K."/>
            <person name="Hall N."/>
            <person name="Watson M."/>
            <person name="Adriaenssens E.M."/>
            <person name="Foster-Nyarko E."/>
            <person name="Jarju S."/>
            <person name="Secka A."/>
            <person name="Antonio M."/>
            <person name="Oren A."/>
            <person name="Chaudhuri R.R."/>
            <person name="La Ragione R."/>
            <person name="Hildebrand F."/>
            <person name="Pallen M.J."/>
        </authorList>
    </citation>
    <scope>NUCLEOTIDE SEQUENCE</scope>
    <source>
        <strain evidence="1">23406</strain>
    </source>
</reference>
<protein>
    <submittedName>
        <fullName evidence="1">Uncharacterized protein</fullName>
    </submittedName>
</protein>
<dbReference type="Proteomes" id="UP000886891">
    <property type="component" value="Unassembled WGS sequence"/>
</dbReference>
<gene>
    <name evidence="1" type="ORF">IAB14_06025</name>
</gene>
<name>A0A9D1NDF2_9FIRM</name>
<sequence length="367" mass="40200">MKRKILIVTVLIISLLVASFVLIGCKDKNEEKGPQSYDIVGLDNASVSVVPNVTKATAGTEVKLTVTLKSKDIYLTKVLYNDQLCTQTATGYSFIMPEAAVMLSAETANYTEVLQNGFATYSASNLKQIAQNATHNSEPILDEPKWGLEVDFDTPYMSILKSKVTSSEQSVISDSAIEVKSYTKADLGIGGVNDFEIVRGKVIVDTSKISVGETWLTMEFENGNVSSAPKSQLRVKIYVCKYGDISVATMTETLVFDVSDLDYKGDFNLRVADADHIDGSKWNAVQDYILKPNAEGKFSLNITYVKGHSFWLRLSYGTEDQYQTTLRIDGSEANGGVYTGDDRGAGTGKLTFTEGEVQLQLTVREQA</sequence>